<dbReference type="InterPro" id="IPR002110">
    <property type="entry name" value="Ankyrin_rpt"/>
</dbReference>
<dbReference type="Proteomes" id="UP001162131">
    <property type="component" value="Unassembled WGS sequence"/>
</dbReference>
<feature type="repeat" description="ANK" evidence="3">
    <location>
        <begin position="112"/>
        <end position="144"/>
    </location>
</feature>
<dbReference type="InterPro" id="IPR050776">
    <property type="entry name" value="Ank_Repeat/CDKN_Inhibitor"/>
</dbReference>
<dbReference type="InterPro" id="IPR036770">
    <property type="entry name" value="Ankyrin_rpt-contain_sf"/>
</dbReference>
<dbReference type="PROSITE" id="PS50088">
    <property type="entry name" value="ANK_REPEAT"/>
    <property type="match status" value="2"/>
</dbReference>
<dbReference type="PANTHER" id="PTHR24201:SF15">
    <property type="entry name" value="ANKYRIN REPEAT DOMAIN-CONTAINING PROTEIN 66"/>
    <property type="match status" value="1"/>
</dbReference>
<dbReference type="AlphaFoldDB" id="A0AAU9IQ04"/>
<dbReference type="PROSITE" id="PS50297">
    <property type="entry name" value="ANK_REP_REGION"/>
    <property type="match status" value="1"/>
</dbReference>
<organism evidence="5 6">
    <name type="scientific">Blepharisma stoltei</name>
    <dbReference type="NCBI Taxonomy" id="1481888"/>
    <lineage>
        <taxon>Eukaryota</taxon>
        <taxon>Sar</taxon>
        <taxon>Alveolata</taxon>
        <taxon>Ciliophora</taxon>
        <taxon>Postciliodesmatophora</taxon>
        <taxon>Heterotrichea</taxon>
        <taxon>Heterotrichida</taxon>
        <taxon>Blepharismidae</taxon>
        <taxon>Blepharisma</taxon>
    </lineage>
</organism>
<reference evidence="5" key="1">
    <citation type="submission" date="2021-09" db="EMBL/GenBank/DDBJ databases">
        <authorList>
            <consortium name="AG Swart"/>
            <person name="Singh M."/>
            <person name="Singh A."/>
            <person name="Seah K."/>
            <person name="Emmerich C."/>
        </authorList>
    </citation>
    <scope>NUCLEOTIDE SEQUENCE</scope>
    <source>
        <strain evidence="5">ATCC30299</strain>
    </source>
</reference>
<feature type="region of interest" description="Disordered" evidence="4">
    <location>
        <begin position="1"/>
        <end position="65"/>
    </location>
</feature>
<dbReference type="SUPFAM" id="SSF48403">
    <property type="entry name" value="Ankyrin repeat"/>
    <property type="match status" value="1"/>
</dbReference>
<gene>
    <name evidence="5" type="ORF">BSTOLATCC_MIC18874</name>
</gene>
<feature type="compositionally biased region" description="Polar residues" evidence="4">
    <location>
        <begin position="44"/>
        <end position="57"/>
    </location>
</feature>
<dbReference type="PANTHER" id="PTHR24201">
    <property type="entry name" value="ANK_REP_REGION DOMAIN-CONTAINING PROTEIN"/>
    <property type="match status" value="1"/>
</dbReference>
<feature type="repeat" description="ANK" evidence="3">
    <location>
        <begin position="146"/>
        <end position="178"/>
    </location>
</feature>
<evidence type="ECO:0000256" key="4">
    <source>
        <dbReference type="SAM" id="MobiDB-lite"/>
    </source>
</evidence>
<evidence type="ECO:0000256" key="3">
    <source>
        <dbReference type="PROSITE-ProRule" id="PRU00023"/>
    </source>
</evidence>
<evidence type="ECO:0000313" key="6">
    <source>
        <dbReference type="Proteomes" id="UP001162131"/>
    </source>
</evidence>
<dbReference type="SMART" id="SM00248">
    <property type="entry name" value="ANK"/>
    <property type="match status" value="2"/>
</dbReference>
<proteinExistence type="predicted"/>
<accession>A0AAU9IQ04</accession>
<dbReference type="EMBL" id="CAJZBQ010000018">
    <property type="protein sequence ID" value="CAG9317631.1"/>
    <property type="molecule type" value="Genomic_DNA"/>
</dbReference>
<dbReference type="Gene3D" id="1.25.40.20">
    <property type="entry name" value="Ankyrin repeat-containing domain"/>
    <property type="match status" value="1"/>
</dbReference>
<evidence type="ECO:0000256" key="1">
    <source>
        <dbReference type="ARBA" id="ARBA00022737"/>
    </source>
</evidence>
<dbReference type="Pfam" id="PF12796">
    <property type="entry name" value="Ank_2"/>
    <property type="match status" value="1"/>
</dbReference>
<keyword evidence="2 3" id="KW-0040">ANK repeat</keyword>
<evidence type="ECO:0000256" key="2">
    <source>
        <dbReference type="ARBA" id="ARBA00023043"/>
    </source>
</evidence>
<keyword evidence="6" id="KW-1185">Reference proteome</keyword>
<keyword evidence="1" id="KW-0677">Repeat</keyword>
<name>A0AAU9IQ04_9CILI</name>
<sequence length="206" mass="23255">MGASCSQDSGDSQRNQKQQLANSRGRQTYDSQTIRPSVNPRITIESTRGPSETVSSHFSRRTTNRSRLSTLNDSYSFEYAQQVLLDAYKGNLDIVNKHIKEGFAVDFPLNQSGWTLAHIAAQMKNLEMLETLIKYKCDLDIQEIGEGWTPIMVAAINNSIEIAKMLIKYNADLSIKDNSQMTAIQLAEKYRSREVYEVLVGGVRNR</sequence>
<comment type="caution">
    <text evidence="5">The sequence shown here is derived from an EMBL/GenBank/DDBJ whole genome shotgun (WGS) entry which is preliminary data.</text>
</comment>
<protein>
    <submittedName>
        <fullName evidence="5">Uncharacterized protein</fullName>
    </submittedName>
</protein>
<evidence type="ECO:0000313" key="5">
    <source>
        <dbReference type="EMBL" id="CAG9317631.1"/>
    </source>
</evidence>
<feature type="compositionally biased region" description="Polar residues" evidence="4">
    <location>
        <begin position="1"/>
        <end position="36"/>
    </location>
</feature>